<dbReference type="FunFam" id="3.40.50.300:FF:000421">
    <property type="entry name" value="Branched-chain amino acid ABC transporter ATP-binding protein"/>
    <property type="match status" value="1"/>
</dbReference>
<dbReference type="InterPro" id="IPR027417">
    <property type="entry name" value="P-loop_NTPase"/>
</dbReference>
<gene>
    <name evidence="5" type="ORF">SAMN05216498_0448</name>
</gene>
<dbReference type="AlphaFoldDB" id="A0A1H0G2K2"/>
<dbReference type="SMART" id="SM00382">
    <property type="entry name" value="AAA"/>
    <property type="match status" value="1"/>
</dbReference>
<dbReference type="PANTHER" id="PTHR45772">
    <property type="entry name" value="CONSERVED COMPONENT OF ABC TRANSPORTER FOR NATURAL AMINO ACIDS-RELATED"/>
    <property type="match status" value="1"/>
</dbReference>
<evidence type="ECO:0000259" key="4">
    <source>
        <dbReference type="PROSITE" id="PS50893"/>
    </source>
</evidence>
<dbReference type="PANTHER" id="PTHR45772:SF3">
    <property type="entry name" value="ABC TRANSPORTER ATP-BINDING PROTEIN"/>
    <property type="match status" value="1"/>
</dbReference>
<evidence type="ECO:0000256" key="1">
    <source>
        <dbReference type="ARBA" id="ARBA00022448"/>
    </source>
</evidence>
<evidence type="ECO:0000313" key="5">
    <source>
        <dbReference type="EMBL" id="SDO01061.1"/>
    </source>
</evidence>
<dbReference type="InterPro" id="IPR003439">
    <property type="entry name" value="ABC_transporter-like_ATP-bd"/>
</dbReference>
<dbReference type="STRING" id="237069.SAMN05216498_0448"/>
<dbReference type="Pfam" id="PF00005">
    <property type="entry name" value="ABC_tran"/>
    <property type="match status" value="1"/>
</dbReference>
<keyword evidence="3 5" id="KW-0067">ATP-binding</keyword>
<dbReference type="GO" id="GO:0005524">
    <property type="term" value="F:ATP binding"/>
    <property type="evidence" value="ECO:0007669"/>
    <property type="project" value="UniProtKB-KW"/>
</dbReference>
<proteinExistence type="predicted"/>
<reference evidence="5 6" key="1">
    <citation type="submission" date="2016-10" db="EMBL/GenBank/DDBJ databases">
        <authorList>
            <person name="de Groot N.N."/>
        </authorList>
    </citation>
    <scope>NUCLEOTIDE SEQUENCE [LARGE SCALE GENOMIC DNA]</scope>
    <source>
        <strain evidence="5 6">CGMCC 1.3442</strain>
    </source>
</reference>
<dbReference type="InterPro" id="IPR003593">
    <property type="entry name" value="AAA+_ATPase"/>
</dbReference>
<name>A0A1H0G2K2_9BACI</name>
<dbReference type="GO" id="GO:0005886">
    <property type="term" value="C:plasma membrane"/>
    <property type="evidence" value="ECO:0007669"/>
    <property type="project" value="TreeGrafter"/>
</dbReference>
<dbReference type="PROSITE" id="PS50893">
    <property type="entry name" value="ABC_TRANSPORTER_2"/>
    <property type="match status" value="1"/>
</dbReference>
<dbReference type="InterPro" id="IPR051120">
    <property type="entry name" value="ABC_AA/LPS_Transport"/>
</dbReference>
<dbReference type="Proteomes" id="UP000199334">
    <property type="component" value="Unassembled WGS sequence"/>
</dbReference>
<evidence type="ECO:0000313" key="6">
    <source>
        <dbReference type="Proteomes" id="UP000199334"/>
    </source>
</evidence>
<dbReference type="OrthoDB" id="9805514at2"/>
<dbReference type="PROSITE" id="PS00211">
    <property type="entry name" value="ABC_TRANSPORTER_1"/>
    <property type="match status" value="1"/>
</dbReference>
<dbReference type="EMBL" id="FNIG01000014">
    <property type="protein sequence ID" value="SDO01061.1"/>
    <property type="molecule type" value="Genomic_DNA"/>
</dbReference>
<keyword evidence="1" id="KW-0813">Transport</keyword>
<evidence type="ECO:0000256" key="3">
    <source>
        <dbReference type="ARBA" id="ARBA00022840"/>
    </source>
</evidence>
<dbReference type="GO" id="GO:0016887">
    <property type="term" value="F:ATP hydrolysis activity"/>
    <property type="evidence" value="ECO:0007669"/>
    <property type="project" value="InterPro"/>
</dbReference>
<dbReference type="Gene3D" id="3.40.50.300">
    <property type="entry name" value="P-loop containing nucleotide triphosphate hydrolases"/>
    <property type="match status" value="1"/>
</dbReference>
<dbReference type="CDD" id="cd03219">
    <property type="entry name" value="ABC_Mj1267_LivG_branched"/>
    <property type="match status" value="1"/>
</dbReference>
<keyword evidence="6" id="KW-1185">Reference proteome</keyword>
<dbReference type="InterPro" id="IPR017871">
    <property type="entry name" value="ABC_transporter-like_CS"/>
</dbReference>
<sequence length="261" mass="28944">MESIIKTKDLTIAFGGHVAVNEVSVDIPKNQFTSVIGPNGAGKTTFFNMLSGQLTPTKGQVFFKGEDITKKSATERARIGIGRSFQITNVFPNITVFENVRLAIQSRENVRFQMLRHFTKYKAFADEAMSILETVLLKDRAKALAVNLSHGEKRKLEIAMLLALNTEVLLLDEPTAGMSLEEVPAILDVIKQIKEEENRTIILIEHKMDMVLGLSDQVMVLFNGEFLAQGSPDEIMENETVQAVYIGGSQDDKHTSEIGTD</sequence>
<feature type="domain" description="ABC transporter" evidence="4">
    <location>
        <begin position="5"/>
        <end position="248"/>
    </location>
</feature>
<protein>
    <submittedName>
        <fullName evidence="5">Branched-chain amino acid transport system ATP-binding protein</fullName>
    </submittedName>
</protein>
<dbReference type="SUPFAM" id="SSF52540">
    <property type="entry name" value="P-loop containing nucleoside triphosphate hydrolases"/>
    <property type="match status" value="1"/>
</dbReference>
<accession>A0A1H0G2K2</accession>
<evidence type="ECO:0000256" key="2">
    <source>
        <dbReference type="ARBA" id="ARBA00022741"/>
    </source>
</evidence>
<dbReference type="RefSeq" id="WP_093857982.1">
    <property type="nucleotide sequence ID" value="NZ_BJVZ01000020.1"/>
</dbReference>
<keyword evidence="2" id="KW-0547">Nucleotide-binding</keyword>
<organism evidence="5 6">
    <name type="scientific">Tenuibacillus multivorans</name>
    <dbReference type="NCBI Taxonomy" id="237069"/>
    <lineage>
        <taxon>Bacteria</taxon>
        <taxon>Bacillati</taxon>
        <taxon>Bacillota</taxon>
        <taxon>Bacilli</taxon>
        <taxon>Bacillales</taxon>
        <taxon>Bacillaceae</taxon>
        <taxon>Tenuibacillus</taxon>
    </lineage>
</organism>